<feature type="repeat" description="ANK" evidence="3">
    <location>
        <begin position="430"/>
        <end position="462"/>
    </location>
</feature>
<keyword evidence="4" id="KW-1133">Transmembrane helix</keyword>
<dbReference type="AlphaFoldDB" id="A0A7S1A343"/>
<reference evidence="5" key="1">
    <citation type="submission" date="2021-01" db="EMBL/GenBank/DDBJ databases">
        <authorList>
            <person name="Corre E."/>
            <person name="Pelletier E."/>
            <person name="Niang G."/>
            <person name="Scheremetjew M."/>
            <person name="Finn R."/>
            <person name="Kale V."/>
            <person name="Holt S."/>
            <person name="Cochrane G."/>
            <person name="Meng A."/>
            <person name="Brown T."/>
            <person name="Cohen L."/>
        </authorList>
    </citation>
    <scope>NUCLEOTIDE SEQUENCE</scope>
</reference>
<dbReference type="Gene3D" id="1.25.40.20">
    <property type="entry name" value="Ankyrin repeat-containing domain"/>
    <property type="match status" value="2"/>
</dbReference>
<dbReference type="EMBL" id="HBFQ01022166">
    <property type="protein sequence ID" value="CAD8841222.1"/>
    <property type="molecule type" value="Transcribed_RNA"/>
</dbReference>
<evidence type="ECO:0000256" key="2">
    <source>
        <dbReference type="ARBA" id="ARBA00023043"/>
    </source>
</evidence>
<organism evidence="5">
    <name type="scientific">Noctiluca scintillans</name>
    <name type="common">Sea sparkle</name>
    <name type="synonym">Red tide dinoflagellate</name>
    <dbReference type="NCBI Taxonomy" id="2966"/>
    <lineage>
        <taxon>Eukaryota</taxon>
        <taxon>Sar</taxon>
        <taxon>Alveolata</taxon>
        <taxon>Dinophyceae</taxon>
        <taxon>Noctilucales</taxon>
        <taxon>Noctilucaceae</taxon>
        <taxon>Noctiluca</taxon>
    </lineage>
</organism>
<dbReference type="InterPro" id="IPR002110">
    <property type="entry name" value="Ankyrin_rpt"/>
</dbReference>
<keyword evidence="1" id="KW-0677">Repeat</keyword>
<evidence type="ECO:0000256" key="1">
    <source>
        <dbReference type="ARBA" id="ARBA00022737"/>
    </source>
</evidence>
<dbReference type="PANTHER" id="PTHR24180:SF45">
    <property type="entry name" value="POLY [ADP-RIBOSE] POLYMERASE TANKYRASE"/>
    <property type="match status" value="1"/>
</dbReference>
<name>A0A7S1A343_NOCSC</name>
<feature type="repeat" description="ANK" evidence="3">
    <location>
        <begin position="398"/>
        <end position="430"/>
    </location>
</feature>
<dbReference type="InterPro" id="IPR036770">
    <property type="entry name" value="Ankyrin_rpt-contain_sf"/>
</dbReference>
<evidence type="ECO:0000256" key="4">
    <source>
        <dbReference type="SAM" id="Phobius"/>
    </source>
</evidence>
<evidence type="ECO:0000313" key="5">
    <source>
        <dbReference type="EMBL" id="CAD8841222.1"/>
    </source>
</evidence>
<dbReference type="SMART" id="SM00248">
    <property type="entry name" value="ANK"/>
    <property type="match status" value="2"/>
</dbReference>
<evidence type="ECO:0008006" key="6">
    <source>
        <dbReference type="Google" id="ProtNLM"/>
    </source>
</evidence>
<feature type="transmembrane region" description="Helical" evidence="4">
    <location>
        <begin position="329"/>
        <end position="351"/>
    </location>
</feature>
<accession>A0A7S1A343</accession>
<sequence length="487" mass="54068">MGANLSGSDSLHVFLVPRAWFLQKDEPKLLPHQEMKDALEVVNFTVEDVVKGKGDVIVVSHRWGEKHHPDPDGEQLRAIQAFLEANPGFRFVWIDFCCIPQDLKTSEGNLLLRRTEAETVYFRRALSSVNMLYLFFPVLTLLDAEYNTRFWCCFESFLAVHTFDGASLVSSGTKHFHIQCVGSYGRNRRQMQQLDKKRLVVQWTCSTQEALHVLEGSDISVTNESDKREQLDRLKGLGESLREVPRPSEQLDACTFCGVAVSLSACALVVVLAWGFAGKATPLPDVSGKPQPLQLLSTKAGLEQMEFQRHSLFHETSLAKQLQAWIQNVLFATVPLKLCFLVLPLVAAFAWRRRGESMKRKCAAFGPGCPLHEAAAGGHKEEVQLLLGKVAINEKDHDGDTALHVASLQGHLEVAQLLLDRGALHTKDNDGYTPLHWAATMGHCEVVELLLARGAKVNEVNNDGFTSLALASSSEVAELLRKLGARE</sequence>
<keyword evidence="4" id="KW-0812">Transmembrane</keyword>
<dbReference type="PRINTS" id="PR01415">
    <property type="entry name" value="ANKYRIN"/>
</dbReference>
<evidence type="ECO:0000256" key="3">
    <source>
        <dbReference type="PROSITE-ProRule" id="PRU00023"/>
    </source>
</evidence>
<dbReference type="PROSITE" id="PS50297">
    <property type="entry name" value="ANK_REP_REGION"/>
    <property type="match status" value="2"/>
</dbReference>
<dbReference type="Pfam" id="PF12796">
    <property type="entry name" value="Ank_2"/>
    <property type="match status" value="1"/>
</dbReference>
<dbReference type="InterPro" id="IPR051637">
    <property type="entry name" value="Ank_repeat_dom-contain_49"/>
</dbReference>
<dbReference type="PANTHER" id="PTHR24180">
    <property type="entry name" value="CYCLIN-DEPENDENT KINASE INHIBITOR 2C-RELATED"/>
    <property type="match status" value="1"/>
</dbReference>
<dbReference type="SUPFAM" id="SSF48403">
    <property type="entry name" value="Ankyrin repeat"/>
    <property type="match status" value="1"/>
</dbReference>
<dbReference type="PROSITE" id="PS50088">
    <property type="entry name" value="ANK_REPEAT"/>
    <property type="match status" value="2"/>
</dbReference>
<proteinExistence type="predicted"/>
<feature type="transmembrane region" description="Helical" evidence="4">
    <location>
        <begin position="253"/>
        <end position="277"/>
    </location>
</feature>
<protein>
    <recommendedName>
        <fullName evidence="6">Heterokaryon incompatibility domain-containing protein</fullName>
    </recommendedName>
</protein>
<keyword evidence="2 3" id="KW-0040">ANK repeat</keyword>
<keyword evidence="4" id="KW-0472">Membrane</keyword>
<gene>
    <name evidence="5" type="ORF">NSCI0253_LOCUS15570</name>
</gene>